<sequence>MADSDLDEVMSRLAEMADPAVRAVNLKHGDEHGVNLSRLRGLAKKLKKQPDLARQLWATSDSAARLLAILISRPKDFSADEYDAMMRQARTPKEQDWLLTYLVAKSAHSEELRRRWFEDPVVASAAWALTSTRVAKDSEGLDIEDLLDRIEADMKHAPERLQWAMNTCLGTIGIHRPEHRARVLDIGERLEVLKDYPTPRGCVSPYVPLWVAEIVSRQEEQSRA</sequence>
<dbReference type="PANTHER" id="PTHR41291:SF1">
    <property type="entry name" value="DNA ALKYLATION REPAIR PROTEIN"/>
    <property type="match status" value="1"/>
</dbReference>
<evidence type="ECO:0000313" key="1">
    <source>
        <dbReference type="EMBL" id="AZN29035.1"/>
    </source>
</evidence>
<dbReference type="PANTHER" id="PTHR41291">
    <property type="entry name" value="DNA ALKYLATION REPAIR PROTEIN"/>
    <property type="match status" value="1"/>
</dbReference>
<dbReference type="Gene3D" id="1.25.10.90">
    <property type="match status" value="1"/>
</dbReference>
<dbReference type="InterPro" id="IPR014825">
    <property type="entry name" value="DNA_alkylation"/>
</dbReference>
<dbReference type="EMBL" id="CP034438">
    <property type="protein sequence ID" value="AZN29035.1"/>
    <property type="molecule type" value="Genomic_DNA"/>
</dbReference>
<dbReference type="SUPFAM" id="SSF48371">
    <property type="entry name" value="ARM repeat"/>
    <property type="match status" value="1"/>
</dbReference>
<reference evidence="1 2" key="1">
    <citation type="submission" date="2018-12" db="EMBL/GenBank/DDBJ databases">
        <title>Complete genome sequence of Flaviflexus salsibiostraticola KCTC 33148.</title>
        <authorList>
            <person name="Bae J.-W."/>
        </authorList>
    </citation>
    <scope>NUCLEOTIDE SEQUENCE [LARGE SCALE GENOMIC DNA]</scope>
    <source>
        <strain evidence="1 2">KCTC 33148</strain>
    </source>
</reference>
<dbReference type="Pfam" id="PF08713">
    <property type="entry name" value="DNA_alkylation"/>
    <property type="match status" value="1"/>
</dbReference>
<protein>
    <submittedName>
        <fullName evidence="1">DNA alkylation repair protein</fullName>
    </submittedName>
</protein>
<dbReference type="OrthoDB" id="3818495at2"/>
<organism evidence="1 2">
    <name type="scientific">Flaviflexus salsibiostraticola</name>
    <dbReference type="NCBI Taxonomy" id="1282737"/>
    <lineage>
        <taxon>Bacteria</taxon>
        <taxon>Bacillati</taxon>
        <taxon>Actinomycetota</taxon>
        <taxon>Actinomycetes</taxon>
        <taxon>Actinomycetales</taxon>
        <taxon>Actinomycetaceae</taxon>
        <taxon>Flaviflexus</taxon>
    </lineage>
</organism>
<gene>
    <name evidence="1" type="ORF">EJO69_01020</name>
</gene>
<dbReference type="Proteomes" id="UP000270021">
    <property type="component" value="Chromosome"/>
</dbReference>
<dbReference type="InterPro" id="IPR016024">
    <property type="entry name" value="ARM-type_fold"/>
</dbReference>
<proteinExistence type="predicted"/>
<accession>A0A3Q8WS83</accession>
<dbReference type="RefSeq" id="WP_126038041.1">
    <property type="nucleotide sequence ID" value="NZ_CP034438.1"/>
</dbReference>
<dbReference type="KEGG" id="fsl:EJO69_01020"/>
<name>A0A3Q8WS83_9ACTO</name>
<evidence type="ECO:0000313" key="2">
    <source>
        <dbReference type="Proteomes" id="UP000270021"/>
    </source>
</evidence>
<dbReference type="CDD" id="cd06561">
    <property type="entry name" value="AlkD_like"/>
    <property type="match status" value="1"/>
</dbReference>
<keyword evidence="2" id="KW-1185">Reference proteome</keyword>
<dbReference type="AlphaFoldDB" id="A0A3Q8WS83"/>